<feature type="modified residue" description="4-aspartylphosphate" evidence="6">
    <location>
        <position position="54"/>
    </location>
</feature>
<evidence type="ECO:0000256" key="5">
    <source>
        <dbReference type="ARBA" id="ARBA00023163"/>
    </source>
</evidence>
<keyword evidence="3" id="KW-0805">Transcription regulation</keyword>
<dbReference type="Pfam" id="PF00072">
    <property type="entry name" value="Response_reg"/>
    <property type="match status" value="1"/>
</dbReference>
<evidence type="ECO:0000259" key="7">
    <source>
        <dbReference type="PROSITE" id="PS50110"/>
    </source>
</evidence>
<organism evidence="8 9">
    <name type="scientific">Gymnodinialimonas ceratoperidinii</name>
    <dbReference type="NCBI Taxonomy" id="2856823"/>
    <lineage>
        <taxon>Bacteria</taxon>
        <taxon>Pseudomonadati</taxon>
        <taxon>Pseudomonadota</taxon>
        <taxon>Alphaproteobacteria</taxon>
        <taxon>Rhodobacterales</taxon>
        <taxon>Paracoccaceae</taxon>
        <taxon>Gymnodinialimonas</taxon>
    </lineage>
</organism>
<dbReference type="AlphaFoldDB" id="A0A8F6TXR0"/>
<sequence length="312" mass="34548">MKLLAVDDDPIFLDLLVSTLNAIGYDDITPVKSAMEALHELAVATVPFDCLLFDIQMPVKNGIELTKEVRQQARHAQTPIIMITQMQQREFIDQAYAAGADDYVVKPIQAAELSARLGMVKRVAELDYQVKHSNAQSPHPWRFSDAIPLEARDSILNYLALENYLLTLGRLRMSNICAFSVSLVGAADRFASVPIDEFTDTLNDIAAIVVDHTKRHRPLVSYAGSGRFIVVLPRAIGLDTEELSDLINGELETLYTSVYLPEEEGAQVRIGPIHRPRILNGFSATSLISKALGGVSDEVQEARYKQLWKSAA</sequence>
<evidence type="ECO:0000256" key="6">
    <source>
        <dbReference type="PROSITE-ProRule" id="PRU00169"/>
    </source>
</evidence>
<dbReference type="Proteomes" id="UP000825009">
    <property type="component" value="Chromosome"/>
</dbReference>
<evidence type="ECO:0000256" key="2">
    <source>
        <dbReference type="ARBA" id="ARBA00023012"/>
    </source>
</evidence>
<evidence type="ECO:0000313" key="9">
    <source>
        <dbReference type="Proteomes" id="UP000825009"/>
    </source>
</evidence>
<dbReference type="InterPro" id="IPR001789">
    <property type="entry name" value="Sig_transdc_resp-reg_receiver"/>
</dbReference>
<dbReference type="CDD" id="cd17546">
    <property type="entry name" value="REC_hyHK_CKI1_RcsC-like"/>
    <property type="match status" value="1"/>
</dbReference>
<dbReference type="GO" id="GO:0000156">
    <property type="term" value="F:phosphorelay response regulator activity"/>
    <property type="evidence" value="ECO:0007669"/>
    <property type="project" value="TreeGrafter"/>
</dbReference>
<dbReference type="KEGG" id="gce:KYE46_06405"/>
<dbReference type="InterPro" id="IPR039420">
    <property type="entry name" value="WalR-like"/>
</dbReference>
<keyword evidence="1 6" id="KW-0597">Phosphoprotein</keyword>
<dbReference type="PANTHER" id="PTHR48111:SF1">
    <property type="entry name" value="TWO-COMPONENT RESPONSE REGULATOR ORR33"/>
    <property type="match status" value="1"/>
</dbReference>
<keyword evidence="4" id="KW-0238">DNA-binding</keyword>
<accession>A0A8F6TXR0</accession>
<keyword evidence="5" id="KW-0804">Transcription</keyword>
<protein>
    <submittedName>
        <fullName evidence="8">Response regulator</fullName>
    </submittedName>
</protein>
<dbReference type="SMART" id="SM00448">
    <property type="entry name" value="REC"/>
    <property type="match status" value="1"/>
</dbReference>
<evidence type="ECO:0000256" key="4">
    <source>
        <dbReference type="ARBA" id="ARBA00023125"/>
    </source>
</evidence>
<dbReference type="PANTHER" id="PTHR48111">
    <property type="entry name" value="REGULATOR OF RPOS"/>
    <property type="match status" value="1"/>
</dbReference>
<dbReference type="EMBL" id="CP079194">
    <property type="protein sequence ID" value="QXT40857.1"/>
    <property type="molecule type" value="Genomic_DNA"/>
</dbReference>
<dbReference type="GO" id="GO:0000976">
    <property type="term" value="F:transcription cis-regulatory region binding"/>
    <property type="evidence" value="ECO:0007669"/>
    <property type="project" value="TreeGrafter"/>
</dbReference>
<dbReference type="GO" id="GO:0005829">
    <property type="term" value="C:cytosol"/>
    <property type="evidence" value="ECO:0007669"/>
    <property type="project" value="TreeGrafter"/>
</dbReference>
<dbReference type="GO" id="GO:0032993">
    <property type="term" value="C:protein-DNA complex"/>
    <property type="evidence" value="ECO:0007669"/>
    <property type="project" value="TreeGrafter"/>
</dbReference>
<dbReference type="RefSeq" id="WP_219004268.1">
    <property type="nucleotide sequence ID" value="NZ_CP079194.1"/>
</dbReference>
<evidence type="ECO:0000256" key="1">
    <source>
        <dbReference type="ARBA" id="ARBA00022553"/>
    </source>
</evidence>
<evidence type="ECO:0000313" key="8">
    <source>
        <dbReference type="EMBL" id="QXT40857.1"/>
    </source>
</evidence>
<proteinExistence type="predicted"/>
<name>A0A8F6TXR0_9RHOB</name>
<gene>
    <name evidence="8" type="ORF">KYE46_06405</name>
</gene>
<reference evidence="8 9" key="1">
    <citation type="submission" date="2021-07" db="EMBL/GenBank/DDBJ databases">
        <title>A novel Jannaschia species isolated from marine dinoflagellate Ceratoperidinium margalefii.</title>
        <authorList>
            <person name="Jiang Y."/>
            <person name="Li Z."/>
        </authorList>
    </citation>
    <scope>NUCLEOTIDE SEQUENCE [LARGE SCALE GENOMIC DNA]</scope>
    <source>
        <strain evidence="8 9">J12C1-MA-4</strain>
    </source>
</reference>
<feature type="domain" description="Response regulatory" evidence="7">
    <location>
        <begin position="2"/>
        <end position="121"/>
    </location>
</feature>
<dbReference type="GO" id="GO:0006355">
    <property type="term" value="P:regulation of DNA-templated transcription"/>
    <property type="evidence" value="ECO:0007669"/>
    <property type="project" value="TreeGrafter"/>
</dbReference>
<keyword evidence="9" id="KW-1185">Reference proteome</keyword>
<keyword evidence="2" id="KW-0902">Two-component regulatory system</keyword>
<dbReference type="PROSITE" id="PS50110">
    <property type="entry name" value="RESPONSE_REGULATORY"/>
    <property type="match status" value="1"/>
</dbReference>
<evidence type="ECO:0000256" key="3">
    <source>
        <dbReference type="ARBA" id="ARBA00023015"/>
    </source>
</evidence>